<protein>
    <submittedName>
        <fullName evidence="1">Uncharacterized protein</fullName>
    </submittedName>
</protein>
<feature type="non-terminal residue" evidence="1">
    <location>
        <position position="60"/>
    </location>
</feature>
<name>X1NK07_9ZZZZ</name>
<organism evidence="1">
    <name type="scientific">marine sediment metagenome</name>
    <dbReference type="NCBI Taxonomy" id="412755"/>
    <lineage>
        <taxon>unclassified sequences</taxon>
        <taxon>metagenomes</taxon>
        <taxon>ecological metagenomes</taxon>
    </lineage>
</organism>
<comment type="caution">
    <text evidence="1">The sequence shown here is derived from an EMBL/GenBank/DDBJ whole genome shotgun (WGS) entry which is preliminary data.</text>
</comment>
<dbReference type="EMBL" id="BARV01013878">
    <property type="protein sequence ID" value="GAI27130.1"/>
    <property type="molecule type" value="Genomic_DNA"/>
</dbReference>
<accession>X1NK07</accession>
<evidence type="ECO:0000313" key="1">
    <source>
        <dbReference type="EMBL" id="GAI27130.1"/>
    </source>
</evidence>
<reference evidence="1" key="1">
    <citation type="journal article" date="2014" name="Front. Microbiol.">
        <title>High frequency of phylogenetically diverse reductive dehalogenase-homologous genes in deep subseafloor sedimentary metagenomes.</title>
        <authorList>
            <person name="Kawai M."/>
            <person name="Futagami T."/>
            <person name="Toyoda A."/>
            <person name="Takaki Y."/>
            <person name="Nishi S."/>
            <person name="Hori S."/>
            <person name="Arai W."/>
            <person name="Tsubouchi T."/>
            <person name="Morono Y."/>
            <person name="Uchiyama I."/>
            <person name="Ito T."/>
            <person name="Fujiyama A."/>
            <person name="Inagaki F."/>
            <person name="Takami H."/>
        </authorList>
    </citation>
    <scope>NUCLEOTIDE SEQUENCE</scope>
    <source>
        <strain evidence="1">Expedition CK06-06</strain>
    </source>
</reference>
<gene>
    <name evidence="1" type="ORF">S06H3_24720</name>
</gene>
<sequence length="60" mass="7143">MPKIARRILEHVDEKSVFKHDLNVHRPEEGSVKVIEFDHKTLRQAPVATRHFHSRHKTRP</sequence>
<dbReference type="AlphaFoldDB" id="X1NK07"/>
<proteinExistence type="predicted"/>